<dbReference type="GO" id="GO:0016787">
    <property type="term" value="F:hydrolase activity"/>
    <property type="evidence" value="ECO:0007669"/>
    <property type="project" value="UniProtKB-KW"/>
</dbReference>
<organism evidence="5 6">
    <name type="scientific">Natronomicrosphaera hydrolytica</name>
    <dbReference type="NCBI Taxonomy" id="3242702"/>
    <lineage>
        <taxon>Bacteria</taxon>
        <taxon>Pseudomonadati</taxon>
        <taxon>Planctomycetota</taxon>
        <taxon>Phycisphaerae</taxon>
        <taxon>Phycisphaerales</taxon>
        <taxon>Phycisphaeraceae</taxon>
        <taxon>Natronomicrosphaera</taxon>
    </lineage>
</organism>
<accession>A0ABV4U4D7</accession>
<keyword evidence="6" id="KW-1185">Reference proteome</keyword>
<evidence type="ECO:0000256" key="2">
    <source>
        <dbReference type="ARBA" id="ARBA00004818"/>
    </source>
</evidence>
<dbReference type="InterPro" id="IPR050155">
    <property type="entry name" value="HAD-like_hydrolase_sf"/>
</dbReference>
<dbReference type="InterPro" id="IPR023198">
    <property type="entry name" value="PGP-like_dom2"/>
</dbReference>
<dbReference type="RefSeq" id="WP_425344629.1">
    <property type="nucleotide sequence ID" value="NZ_JBGUBD010000003.1"/>
</dbReference>
<keyword evidence="5" id="KW-0378">Hydrolase</keyword>
<dbReference type="Gene3D" id="1.10.150.240">
    <property type="entry name" value="Putative phosphatase, domain 2"/>
    <property type="match status" value="1"/>
</dbReference>
<sequence length="235" mass="25843">MQPHHLILFDIDGTLLNARGAGGRSMQAVADRLFGNEFTFNGMSFSGKLDPAIFAEAAHRNQLDDHETHHDAFREAYLEQLKADLARDGHLTVNTLPGVHELIDHLHQRQRERGDVILGLLTGNYAEAAPLKLAAARINLDCFKINAFGDEGQTRPDLVALAMTRYTQTLGHPPDPQRIIVIGDTPHDIDCAKAHRCIAFAVATGRFNAQTLRDHGADIVVPDFADPSPLLQLLP</sequence>
<dbReference type="Pfam" id="PF00702">
    <property type="entry name" value="Hydrolase"/>
    <property type="match status" value="1"/>
</dbReference>
<dbReference type="PANTHER" id="PTHR43434:SF1">
    <property type="entry name" value="PHOSPHOGLYCOLATE PHOSPHATASE"/>
    <property type="match status" value="1"/>
</dbReference>
<dbReference type="EC" id="3.1.3.18" evidence="4"/>
<dbReference type="Gene3D" id="3.40.50.1000">
    <property type="entry name" value="HAD superfamily/HAD-like"/>
    <property type="match status" value="1"/>
</dbReference>
<name>A0ABV4U4D7_9BACT</name>
<dbReference type="SUPFAM" id="SSF56784">
    <property type="entry name" value="HAD-like"/>
    <property type="match status" value="1"/>
</dbReference>
<proteinExistence type="inferred from homology"/>
<comment type="caution">
    <text evidence="5">The sequence shown here is derived from an EMBL/GenBank/DDBJ whole genome shotgun (WGS) entry which is preliminary data.</text>
</comment>
<dbReference type="Proteomes" id="UP001575105">
    <property type="component" value="Unassembled WGS sequence"/>
</dbReference>
<dbReference type="PROSITE" id="PS01228">
    <property type="entry name" value="COF_1"/>
    <property type="match status" value="1"/>
</dbReference>
<evidence type="ECO:0000256" key="3">
    <source>
        <dbReference type="ARBA" id="ARBA00006171"/>
    </source>
</evidence>
<comment type="similarity">
    <text evidence="3">Belongs to the HAD-like hydrolase superfamily. CbbY/CbbZ/Gph/YieH family.</text>
</comment>
<dbReference type="EMBL" id="JBGUBD010000003">
    <property type="protein sequence ID" value="MFA9477702.1"/>
    <property type="molecule type" value="Genomic_DNA"/>
</dbReference>
<evidence type="ECO:0000313" key="6">
    <source>
        <dbReference type="Proteomes" id="UP001575105"/>
    </source>
</evidence>
<dbReference type="SFLD" id="SFLDG01129">
    <property type="entry name" value="C1.5:_HAD__Beta-PGM__Phosphata"/>
    <property type="match status" value="1"/>
</dbReference>
<dbReference type="InterPro" id="IPR036412">
    <property type="entry name" value="HAD-like_sf"/>
</dbReference>
<evidence type="ECO:0000256" key="1">
    <source>
        <dbReference type="ARBA" id="ARBA00000830"/>
    </source>
</evidence>
<dbReference type="InterPro" id="IPR023214">
    <property type="entry name" value="HAD_sf"/>
</dbReference>
<protein>
    <recommendedName>
        <fullName evidence="4">phosphoglycolate phosphatase</fullName>
        <ecNumber evidence="4">3.1.3.18</ecNumber>
    </recommendedName>
</protein>
<dbReference type="PANTHER" id="PTHR43434">
    <property type="entry name" value="PHOSPHOGLYCOLATE PHOSPHATASE"/>
    <property type="match status" value="1"/>
</dbReference>
<evidence type="ECO:0000313" key="5">
    <source>
        <dbReference type="EMBL" id="MFA9477702.1"/>
    </source>
</evidence>
<reference evidence="5 6" key="1">
    <citation type="submission" date="2024-08" db="EMBL/GenBank/DDBJ databases">
        <title>Whole-genome sequencing of halo(alkali)philic microorganisms from hypersaline lakes.</title>
        <authorList>
            <person name="Sorokin D.Y."/>
            <person name="Merkel A.Y."/>
            <person name="Messina E."/>
            <person name="Yakimov M."/>
        </authorList>
    </citation>
    <scope>NUCLEOTIDE SEQUENCE [LARGE SCALE GENOMIC DNA]</scope>
    <source>
        <strain evidence="5 6">AB-hyl4</strain>
    </source>
</reference>
<dbReference type="SFLD" id="SFLDS00003">
    <property type="entry name" value="Haloacid_Dehalogenase"/>
    <property type="match status" value="1"/>
</dbReference>
<gene>
    <name evidence="5" type="ORF">ACERK3_05270</name>
</gene>
<evidence type="ECO:0000256" key="4">
    <source>
        <dbReference type="ARBA" id="ARBA00013078"/>
    </source>
</evidence>
<comment type="catalytic activity">
    <reaction evidence="1">
        <text>2-phosphoglycolate + H2O = glycolate + phosphate</text>
        <dbReference type="Rhea" id="RHEA:14369"/>
        <dbReference type="ChEBI" id="CHEBI:15377"/>
        <dbReference type="ChEBI" id="CHEBI:29805"/>
        <dbReference type="ChEBI" id="CHEBI:43474"/>
        <dbReference type="ChEBI" id="CHEBI:58033"/>
        <dbReference type="EC" id="3.1.3.18"/>
    </reaction>
</comment>
<comment type="pathway">
    <text evidence="2">Organic acid metabolism; glycolate biosynthesis; glycolate from 2-phosphoglycolate: step 1/1.</text>
</comment>